<dbReference type="GO" id="GO:0030313">
    <property type="term" value="C:cell envelope"/>
    <property type="evidence" value="ECO:0007669"/>
    <property type="project" value="UniProtKB-SubCell"/>
</dbReference>
<keyword evidence="4" id="KW-0732">Signal</keyword>
<gene>
    <name evidence="6" type="ORF">SAMN02745225_00885</name>
</gene>
<dbReference type="GO" id="GO:0015833">
    <property type="term" value="P:peptide transport"/>
    <property type="evidence" value="ECO:0007669"/>
    <property type="project" value="TreeGrafter"/>
</dbReference>
<dbReference type="SUPFAM" id="SSF53850">
    <property type="entry name" value="Periplasmic binding protein-like II"/>
    <property type="match status" value="1"/>
</dbReference>
<dbReference type="RefSeq" id="WP_143146385.1">
    <property type="nucleotide sequence ID" value="NZ_FQUL01000009.1"/>
</dbReference>
<evidence type="ECO:0000313" key="6">
    <source>
        <dbReference type="EMBL" id="SHE53333.1"/>
    </source>
</evidence>
<evidence type="ECO:0000256" key="4">
    <source>
        <dbReference type="ARBA" id="ARBA00022729"/>
    </source>
</evidence>
<dbReference type="InterPro" id="IPR039424">
    <property type="entry name" value="SBP_5"/>
</dbReference>
<accession>A0A1M4U9U0</accession>
<comment type="similarity">
    <text evidence="2">Belongs to the bacterial solute-binding protein 5 family.</text>
</comment>
<feature type="domain" description="Solute-binding protein family 5" evidence="5">
    <location>
        <begin position="130"/>
        <end position="543"/>
    </location>
</feature>
<dbReference type="PANTHER" id="PTHR30290">
    <property type="entry name" value="PERIPLASMIC BINDING COMPONENT OF ABC TRANSPORTER"/>
    <property type="match status" value="1"/>
</dbReference>
<dbReference type="Gene3D" id="3.40.190.10">
    <property type="entry name" value="Periplasmic binding protein-like II"/>
    <property type="match status" value="1"/>
</dbReference>
<dbReference type="EMBL" id="FQUL01000009">
    <property type="protein sequence ID" value="SHE53333.1"/>
    <property type="molecule type" value="Genomic_DNA"/>
</dbReference>
<dbReference type="PANTHER" id="PTHR30290:SF10">
    <property type="entry name" value="PERIPLASMIC OLIGOPEPTIDE-BINDING PROTEIN-RELATED"/>
    <property type="match status" value="1"/>
</dbReference>
<evidence type="ECO:0000256" key="2">
    <source>
        <dbReference type="ARBA" id="ARBA00005695"/>
    </source>
</evidence>
<dbReference type="STRING" id="1121881.SAMN02745225_00885"/>
<dbReference type="InterPro" id="IPR000914">
    <property type="entry name" value="SBP_5_dom"/>
</dbReference>
<evidence type="ECO:0000256" key="3">
    <source>
        <dbReference type="ARBA" id="ARBA00022448"/>
    </source>
</evidence>
<name>A0A1M4U9U0_9ACTN</name>
<protein>
    <submittedName>
        <fullName evidence="6">Peptide/nickel transport system substrate-binding protein</fullName>
    </submittedName>
</protein>
<evidence type="ECO:0000256" key="1">
    <source>
        <dbReference type="ARBA" id="ARBA00004196"/>
    </source>
</evidence>
<comment type="subcellular location">
    <subcellularLocation>
        <location evidence="1">Cell envelope</location>
    </subcellularLocation>
</comment>
<proteinExistence type="inferred from homology"/>
<evidence type="ECO:0000259" key="5">
    <source>
        <dbReference type="Pfam" id="PF00496"/>
    </source>
</evidence>
<dbReference type="Gene3D" id="3.10.105.10">
    <property type="entry name" value="Dipeptide-binding Protein, Domain 3"/>
    <property type="match status" value="1"/>
</dbReference>
<dbReference type="PROSITE" id="PS51257">
    <property type="entry name" value="PROKAR_LIPOPROTEIN"/>
    <property type="match status" value="1"/>
</dbReference>
<dbReference type="OrthoDB" id="7888869at2"/>
<keyword evidence="7" id="KW-1185">Reference proteome</keyword>
<reference evidence="7" key="1">
    <citation type="submission" date="2016-11" db="EMBL/GenBank/DDBJ databases">
        <authorList>
            <person name="Varghese N."/>
            <person name="Submissions S."/>
        </authorList>
    </citation>
    <scope>NUCLEOTIDE SEQUENCE [LARGE SCALE GENOMIC DNA]</scope>
    <source>
        <strain evidence="7">DSM 19514</strain>
    </source>
</reference>
<dbReference type="AlphaFoldDB" id="A0A1M4U9U0"/>
<organism evidence="6 7">
    <name type="scientific">Ferrithrix thermotolerans DSM 19514</name>
    <dbReference type="NCBI Taxonomy" id="1121881"/>
    <lineage>
        <taxon>Bacteria</taxon>
        <taxon>Bacillati</taxon>
        <taxon>Actinomycetota</taxon>
        <taxon>Acidimicrobiia</taxon>
        <taxon>Acidimicrobiales</taxon>
        <taxon>Acidimicrobiaceae</taxon>
        <taxon>Ferrithrix</taxon>
    </lineage>
</organism>
<evidence type="ECO:0000313" key="7">
    <source>
        <dbReference type="Proteomes" id="UP000184295"/>
    </source>
</evidence>
<dbReference type="Proteomes" id="UP000184295">
    <property type="component" value="Unassembled WGS sequence"/>
</dbReference>
<dbReference type="Pfam" id="PF00496">
    <property type="entry name" value="SBP_bac_5"/>
    <property type="match status" value="1"/>
</dbReference>
<keyword evidence="3" id="KW-0813">Transport</keyword>
<sequence length="642" mass="68123">MSVYRITDSLRRRTSKVGPIGVALAAAVTLASCGSGSSTATTQASTGSSAGTAGSVPGLYGTLPPVGLPAKSGGVITFGQLSGTNPNYIFPIVPAANSSVYNLYEFENYLFVPLYWGTVGTIPEINPTVSLANMPTYSNGGKTVTFSIKPGYSWSNGAPVDANDVIFFIDELKAAVKESAANFGNYTPGFFPDNVVSATATGKYTVTLQLTRSYNTSFFTDNELGLITPMPSTAWNIASANGPHLDYTVPANATAIYNYLSQQANDLSTYATNPLWQVVDGPMRLTSFTPSTGAFTMVPNPHFGGHKVQFSELQGVTFTSVQAEFNQLIAGNLTVGGVDFSVLPQVSRIESKYNVYGLPDFGFQAAFYNFTDTTGNWSSEISQLYLRQALAHLEDQTAYIKGLYKGAAVPDYGPIGVSPPSPYTPANAKNNPYPYSISAAANLLKSHGWKVVPNGTTECVKPGTASGDCGAGIPLHATISPTMFYTNSPPILGEQAQAFAAAAKQVGINIQLNAKTFNFLVSNYSVAGAPANNNKWAINDFGGFSAADYPTTNNIFNTGGSFNFGGYSDATANKLISNSVYGSNPNAVSQEASYLTEQQPALFTPASDFIYAVSKSLSATNENSFSALTQFQPLPQYWYFTK</sequence>
<dbReference type="GO" id="GO:1904680">
    <property type="term" value="F:peptide transmembrane transporter activity"/>
    <property type="evidence" value="ECO:0007669"/>
    <property type="project" value="TreeGrafter"/>
</dbReference>